<name>A0A0W8F068_9ZZZZ</name>
<protein>
    <submittedName>
        <fullName evidence="1">Uncharacterized protein</fullName>
    </submittedName>
</protein>
<dbReference type="EMBL" id="LNQE01001675">
    <property type="protein sequence ID" value="KUG14298.1"/>
    <property type="molecule type" value="Genomic_DNA"/>
</dbReference>
<proteinExistence type="predicted"/>
<dbReference type="AlphaFoldDB" id="A0A0W8F068"/>
<evidence type="ECO:0000313" key="1">
    <source>
        <dbReference type="EMBL" id="KUG14298.1"/>
    </source>
</evidence>
<sequence>MGPPRHLVSIEQDDVNPMTLGEIPDKLEIGILIVNGYPEFSDTTLVHWYGNSLSCGHGRGSRV</sequence>
<gene>
    <name evidence="1" type="ORF">ASZ90_016061</name>
</gene>
<organism evidence="1">
    <name type="scientific">hydrocarbon metagenome</name>
    <dbReference type="NCBI Taxonomy" id="938273"/>
    <lineage>
        <taxon>unclassified sequences</taxon>
        <taxon>metagenomes</taxon>
        <taxon>ecological metagenomes</taxon>
    </lineage>
</organism>
<accession>A0A0W8F068</accession>
<comment type="caution">
    <text evidence="1">The sequence shown here is derived from an EMBL/GenBank/DDBJ whole genome shotgun (WGS) entry which is preliminary data.</text>
</comment>
<reference evidence="1" key="1">
    <citation type="journal article" date="2015" name="Proc. Natl. Acad. Sci. U.S.A.">
        <title>Networks of energetic and metabolic interactions define dynamics in microbial communities.</title>
        <authorList>
            <person name="Embree M."/>
            <person name="Liu J.K."/>
            <person name="Al-Bassam M.M."/>
            <person name="Zengler K."/>
        </authorList>
    </citation>
    <scope>NUCLEOTIDE SEQUENCE</scope>
</reference>